<organism evidence="1 2">
    <name type="scientific">Parascaris univalens</name>
    <name type="common">Nematode worm</name>
    <dbReference type="NCBI Taxonomy" id="6257"/>
    <lineage>
        <taxon>Eukaryota</taxon>
        <taxon>Metazoa</taxon>
        <taxon>Ecdysozoa</taxon>
        <taxon>Nematoda</taxon>
        <taxon>Chromadorea</taxon>
        <taxon>Rhabditida</taxon>
        <taxon>Spirurina</taxon>
        <taxon>Ascaridomorpha</taxon>
        <taxon>Ascaridoidea</taxon>
        <taxon>Ascarididae</taxon>
        <taxon>Parascaris</taxon>
    </lineage>
</organism>
<dbReference type="AlphaFoldDB" id="A0A915CFL3"/>
<reference evidence="2" key="1">
    <citation type="submission" date="2022-11" db="UniProtKB">
        <authorList>
            <consortium name="WormBaseParasite"/>
        </authorList>
    </citation>
    <scope>IDENTIFICATION</scope>
</reference>
<protein>
    <submittedName>
        <fullName evidence="2">RNA polymerase II assembly factor Rtp1 C-terminal domain-containing protein</fullName>
    </submittedName>
</protein>
<dbReference type="Proteomes" id="UP000887569">
    <property type="component" value="Unplaced"/>
</dbReference>
<keyword evidence="1" id="KW-1185">Reference proteome</keyword>
<sequence>MKLCASLCRPPSLSFRKRRNDVISLHISNLLMFVDARPSGTTSTVALRAPSY</sequence>
<evidence type="ECO:0000313" key="1">
    <source>
        <dbReference type="Proteomes" id="UP000887569"/>
    </source>
</evidence>
<evidence type="ECO:0000313" key="2">
    <source>
        <dbReference type="WBParaSite" id="PgR137_g006_t03"/>
    </source>
</evidence>
<accession>A0A915CFL3</accession>
<name>A0A915CFL3_PARUN</name>
<proteinExistence type="predicted"/>
<dbReference type="WBParaSite" id="PgR137_g006_t03">
    <property type="protein sequence ID" value="PgR137_g006_t03"/>
    <property type="gene ID" value="PgR137_g006"/>
</dbReference>